<gene>
    <name evidence="1" type="ORF">MAA8898_01010</name>
</gene>
<dbReference type="EMBL" id="FXYF01000002">
    <property type="protein sequence ID" value="SMX36718.1"/>
    <property type="molecule type" value="Genomic_DNA"/>
</dbReference>
<accession>A0A238K1D1</accession>
<dbReference type="Pfam" id="PF04860">
    <property type="entry name" value="Phage_portal"/>
    <property type="match status" value="1"/>
</dbReference>
<name>A0A238K1D1_9RHOB</name>
<dbReference type="OrthoDB" id="9134461at2"/>
<evidence type="ECO:0000313" key="2">
    <source>
        <dbReference type="Proteomes" id="UP000207598"/>
    </source>
</evidence>
<dbReference type="RefSeq" id="WP_094019864.1">
    <property type="nucleotide sequence ID" value="NZ_FXYF01000002.1"/>
</dbReference>
<organism evidence="1 2">
    <name type="scientific">Maliponia aquimaris</name>
    <dbReference type="NCBI Taxonomy" id="1673631"/>
    <lineage>
        <taxon>Bacteria</taxon>
        <taxon>Pseudomonadati</taxon>
        <taxon>Pseudomonadota</taxon>
        <taxon>Alphaproteobacteria</taxon>
        <taxon>Rhodobacterales</taxon>
        <taxon>Paracoccaceae</taxon>
        <taxon>Maliponia</taxon>
    </lineage>
</organism>
<keyword evidence="2" id="KW-1185">Reference proteome</keyword>
<dbReference type="NCBIfam" id="TIGR01537">
    <property type="entry name" value="portal_HK97"/>
    <property type="match status" value="1"/>
</dbReference>
<evidence type="ECO:0000313" key="1">
    <source>
        <dbReference type="EMBL" id="SMX36718.1"/>
    </source>
</evidence>
<sequence length="399" mass="43170">MVFDFLRRSRDTEGAQAAPEAKASATGRLVAHLSSGRVAWSPRDTVSLTKQAFAGNPVGFRAVKLIAEAAAALPLVLQDEGQRYATHPILKLVAAPNPGQGRAELFEALYGQLLLSGDGYVEAVAGDSGLPFELHVLRSDRMSVVPGADGWPVAYEYAVGGRKHRFHAGGEISPICHVKSFHPQDDHYGLSPLQAAAQAVDVHNAASRWSKGLLDNAARPSGAIVWKGTEGQGHLSPEQFERLQAEMEMHHQGARNAGRPMLLEGGLDWKPMGFSPSDMEFQKTKESAAREIAVAFGVPPMMLGIPGEATYANYAEAHRAFYRQTVLPLATKVTASVGRWLSGWLGEEVLLAPDLDQVPALATERDAQWNRVALADFLTRAEKRRLLGLPAEMEESEGD</sequence>
<dbReference type="Proteomes" id="UP000207598">
    <property type="component" value="Unassembled WGS sequence"/>
</dbReference>
<dbReference type="InterPro" id="IPR006427">
    <property type="entry name" value="Portal_HK97"/>
</dbReference>
<reference evidence="1 2" key="1">
    <citation type="submission" date="2017-05" db="EMBL/GenBank/DDBJ databases">
        <authorList>
            <person name="Song R."/>
            <person name="Chenine A.L."/>
            <person name="Ruprecht R.M."/>
        </authorList>
    </citation>
    <scope>NUCLEOTIDE SEQUENCE [LARGE SCALE GENOMIC DNA]</scope>
    <source>
        <strain evidence="1 2">CECT 8898</strain>
    </source>
</reference>
<protein>
    <submittedName>
        <fullName evidence="1">Phage portal protein</fullName>
    </submittedName>
</protein>
<dbReference type="InterPro" id="IPR006944">
    <property type="entry name" value="Phage/GTA_portal"/>
</dbReference>
<proteinExistence type="predicted"/>
<dbReference type="AlphaFoldDB" id="A0A238K1D1"/>